<reference evidence="1" key="1">
    <citation type="submission" date="2022-09" db="EMBL/GenBank/DDBJ databases">
        <title>Fusarium specimens isolated from Avocado Roots.</title>
        <authorList>
            <person name="Stajich J."/>
            <person name="Roper C."/>
            <person name="Heimlech-Rivalta G."/>
        </authorList>
    </citation>
    <scope>NUCLEOTIDE SEQUENCE</scope>
    <source>
        <strain evidence="1">CF00136</strain>
    </source>
</reference>
<dbReference type="AlphaFoldDB" id="A0A9W8RZM5"/>
<comment type="caution">
    <text evidence="1">The sequence shown here is derived from an EMBL/GenBank/DDBJ whole genome shotgun (WGS) entry which is preliminary data.</text>
</comment>
<sequence length="408" mass="46676">MPAVYYIRSGETLLTGSRKYHCADEKNLKLFAGYLIRRTTDQVLESIKAGVPVIWHETYDVINPFKDGDIRSAGLESVWLFDLTNNALFIRKKDLFSSVNLDLARQRRLTLDDFTPLSSPSAGPTDRIEQLVLHKLWEPDFECISQTKHVPRRILKDFAYIWRHLLRKQQNDITFSRLAHAIVNIAMLKFSVSDRTGFDHSKGGPYVWIDDLPQWDTPNDNFVRVGTSWFVLTQDVPHGVDLIQQYIHNQNRNGKILTSSSQIYIILTLQHIILCRAHGKDLEWAQPEVFFNSEETISDRAIDMILWAAHSPSEPTLLHNLPVEIQDLILRFSCVSSVGAAVLGCQLGLGSPFTWGNKGTIIELEECKRKRNEFSQPESQIFLDQGFTGVSYKPRQKSPNFQAASYRT</sequence>
<dbReference type="OrthoDB" id="4934446at2759"/>
<dbReference type="EMBL" id="JAOQAZ010000014">
    <property type="protein sequence ID" value="KAJ4259677.1"/>
    <property type="molecule type" value="Genomic_DNA"/>
</dbReference>
<organism evidence="1 2">
    <name type="scientific">Fusarium torreyae</name>
    <dbReference type="NCBI Taxonomy" id="1237075"/>
    <lineage>
        <taxon>Eukaryota</taxon>
        <taxon>Fungi</taxon>
        <taxon>Dikarya</taxon>
        <taxon>Ascomycota</taxon>
        <taxon>Pezizomycotina</taxon>
        <taxon>Sordariomycetes</taxon>
        <taxon>Hypocreomycetidae</taxon>
        <taxon>Hypocreales</taxon>
        <taxon>Nectriaceae</taxon>
        <taxon>Fusarium</taxon>
    </lineage>
</organism>
<proteinExistence type="predicted"/>
<gene>
    <name evidence="1" type="ORF">NW762_007607</name>
</gene>
<protein>
    <submittedName>
        <fullName evidence="1">Uncharacterized protein</fullName>
    </submittedName>
</protein>
<evidence type="ECO:0000313" key="2">
    <source>
        <dbReference type="Proteomes" id="UP001152049"/>
    </source>
</evidence>
<keyword evidence="2" id="KW-1185">Reference proteome</keyword>
<accession>A0A9W8RZM5</accession>
<evidence type="ECO:0000313" key="1">
    <source>
        <dbReference type="EMBL" id="KAJ4259677.1"/>
    </source>
</evidence>
<name>A0A9W8RZM5_9HYPO</name>
<dbReference type="Proteomes" id="UP001152049">
    <property type="component" value="Unassembled WGS sequence"/>
</dbReference>